<evidence type="ECO:0000313" key="4">
    <source>
        <dbReference type="EMBL" id="OAJ39914.1"/>
    </source>
</evidence>
<dbReference type="OrthoDB" id="2097220at2759"/>
<dbReference type="AlphaFoldDB" id="A0A177WJR5"/>
<organism evidence="4 5">
    <name type="scientific">Batrachochytrium dendrobatidis (strain JEL423)</name>
    <dbReference type="NCBI Taxonomy" id="403673"/>
    <lineage>
        <taxon>Eukaryota</taxon>
        <taxon>Fungi</taxon>
        <taxon>Fungi incertae sedis</taxon>
        <taxon>Chytridiomycota</taxon>
        <taxon>Chytridiomycota incertae sedis</taxon>
        <taxon>Chytridiomycetes</taxon>
        <taxon>Rhizophydiales</taxon>
        <taxon>Rhizophydiales incertae sedis</taxon>
        <taxon>Batrachochytrium</taxon>
    </lineage>
</organism>
<accession>A0A177WJR5</accession>
<protein>
    <submittedName>
        <fullName evidence="4">Uncharacterized protein</fullName>
    </submittedName>
</protein>
<evidence type="ECO:0000256" key="3">
    <source>
        <dbReference type="SAM" id="Phobius"/>
    </source>
</evidence>
<keyword evidence="1" id="KW-0175">Coiled coil</keyword>
<feature type="transmembrane region" description="Helical" evidence="3">
    <location>
        <begin position="61"/>
        <end position="81"/>
    </location>
</feature>
<dbReference type="PANTHER" id="PTHR41390">
    <property type="entry name" value="CHROMOSOME 7, WHOLE GENOME SHOTGUN SEQUENCE"/>
    <property type="match status" value="1"/>
</dbReference>
<keyword evidence="3" id="KW-1133">Transmembrane helix</keyword>
<reference evidence="4 5" key="1">
    <citation type="submission" date="2006-10" db="EMBL/GenBank/DDBJ databases">
        <title>The Genome Sequence of Batrachochytrium dendrobatidis JEL423.</title>
        <authorList>
            <consortium name="The Broad Institute Genome Sequencing Platform"/>
            <person name="Birren B."/>
            <person name="Lander E."/>
            <person name="Galagan J."/>
            <person name="Cuomo C."/>
            <person name="Devon K."/>
            <person name="Jaffe D."/>
            <person name="Butler J."/>
            <person name="Alvarez P."/>
            <person name="Gnerre S."/>
            <person name="Grabherr M."/>
            <person name="Kleber M."/>
            <person name="Mauceli E."/>
            <person name="Brockman W."/>
            <person name="Young S."/>
            <person name="LaButti K."/>
            <person name="Sykes S."/>
            <person name="DeCaprio D."/>
            <person name="Crawford M."/>
            <person name="Koehrsen M."/>
            <person name="Engels R."/>
            <person name="Montgomery P."/>
            <person name="Pearson M."/>
            <person name="Howarth C."/>
            <person name="Larson L."/>
            <person name="White J."/>
            <person name="O'Leary S."/>
            <person name="Kodira C."/>
            <person name="Zeng Q."/>
            <person name="Yandava C."/>
            <person name="Alvarado L."/>
            <person name="Longcore J."/>
            <person name="James T."/>
        </authorList>
    </citation>
    <scope>NUCLEOTIDE SEQUENCE [LARGE SCALE GENOMIC DNA]</scope>
    <source>
        <strain evidence="4 5">JEL423</strain>
    </source>
</reference>
<proteinExistence type="predicted"/>
<name>A0A177WJR5_BATDL</name>
<evidence type="ECO:0000256" key="1">
    <source>
        <dbReference type="SAM" id="Coils"/>
    </source>
</evidence>
<gene>
    <name evidence="4" type="ORF">BDEG_23711</name>
</gene>
<reference evidence="4 5" key="2">
    <citation type="submission" date="2016-05" db="EMBL/GenBank/DDBJ databases">
        <title>Lineage-specific infection strategies underlie the spectrum of fungal disease in amphibians.</title>
        <authorList>
            <person name="Cuomo C.A."/>
            <person name="Farrer R.A."/>
            <person name="James T."/>
            <person name="Longcore J."/>
            <person name="Birren B."/>
        </authorList>
    </citation>
    <scope>NUCLEOTIDE SEQUENCE [LARGE SCALE GENOMIC DNA]</scope>
    <source>
        <strain evidence="4 5">JEL423</strain>
    </source>
</reference>
<evidence type="ECO:0000313" key="5">
    <source>
        <dbReference type="Proteomes" id="UP000077115"/>
    </source>
</evidence>
<keyword evidence="3" id="KW-0812">Transmembrane</keyword>
<dbReference type="Proteomes" id="UP000077115">
    <property type="component" value="Unassembled WGS sequence"/>
</dbReference>
<feature type="transmembrane region" description="Helical" evidence="3">
    <location>
        <begin position="31"/>
        <end position="55"/>
    </location>
</feature>
<dbReference type="PANTHER" id="PTHR41390:SF1">
    <property type="entry name" value="NADH-UBIQUINONE OXIDOREDUCTASE 213 KDA SUBUNIT"/>
    <property type="match status" value="1"/>
</dbReference>
<dbReference type="VEuPathDB" id="FungiDB:BDEG_23711"/>
<dbReference type="eggNOG" id="ENOG502S5WH">
    <property type="taxonomic scope" value="Eukaryota"/>
</dbReference>
<evidence type="ECO:0000256" key="2">
    <source>
        <dbReference type="SAM" id="MobiDB-lite"/>
    </source>
</evidence>
<feature type="coiled-coil region" evidence="1">
    <location>
        <begin position="254"/>
        <end position="281"/>
    </location>
</feature>
<sequence length="299" mass="32954">MNALNNGSHTDHPETNALDISNIPPIQRNPFMFVLQGTAGAAFAGAIGGMASGYIRANNLAASAFGMGSNWLIISAPFLTLREGVLQFRYWQNERNGVHSLLRKDADDKIASTTAGMITGAGLGWMWRGSAAAPTGAIMYGLIAYTIQSGLSMARNYRLDKAAELYQKRHQLNLKAGYTGSDLTALHTEEIGRPIWWKVLWRNKNDDMSMQARPDPNWDPLGSAAQWIFTQIRTRIDFGPESSPFLNAFDLRYRKVLNAKLDILQAQISLLKTEIYNLEQVTGCSVAPTVSNSNKTENA</sequence>
<feature type="region of interest" description="Disordered" evidence="2">
    <location>
        <begin position="1"/>
        <end position="20"/>
    </location>
</feature>
<keyword evidence="3" id="KW-0472">Membrane</keyword>
<dbReference type="EMBL" id="DS022303">
    <property type="protein sequence ID" value="OAJ39914.1"/>
    <property type="molecule type" value="Genomic_DNA"/>
</dbReference>